<comment type="caution">
    <text evidence="1">The sequence shown here is derived from an EMBL/GenBank/DDBJ whole genome shotgun (WGS) entry which is preliminary data.</text>
</comment>
<protein>
    <submittedName>
        <fullName evidence="1">Uncharacterized protein</fullName>
    </submittedName>
</protein>
<evidence type="ECO:0000313" key="1">
    <source>
        <dbReference type="EMBL" id="KAF2567323.1"/>
    </source>
</evidence>
<dbReference type="EMBL" id="QGKW02001911">
    <property type="protein sequence ID" value="KAF2567323.1"/>
    <property type="molecule type" value="Genomic_DNA"/>
</dbReference>
<sequence>MCFFYLQEWSFFKPPETANSLSTEDEDPAPAMGSLATVTACMSQVCCLLLLDLLIFDPPPELLVFLAPEPELLFFLDPPLEVLLLCTEKVNKE</sequence>
<evidence type="ECO:0000313" key="2">
    <source>
        <dbReference type="Proteomes" id="UP000712281"/>
    </source>
</evidence>
<dbReference type="Proteomes" id="UP000712281">
    <property type="component" value="Unassembled WGS sequence"/>
</dbReference>
<proteinExistence type="predicted"/>
<name>A0A8S9ICQ6_BRACR</name>
<accession>A0A8S9ICQ6</accession>
<reference evidence="1" key="1">
    <citation type="submission" date="2019-12" db="EMBL/GenBank/DDBJ databases">
        <title>Genome sequencing and annotation of Brassica cretica.</title>
        <authorList>
            <person name="Studholme D.J."/>
            <person name="Sarris P.F."/>
        </authorList>
    </citation>
    <scope>NUCLEOTIDE SEQUENCE</scope>
    <source>
        <strain evidence="1">PFS-001/15</strain>
        <tissue evidence="1">Leaf</tissue>
    </source>
</reference>
<organism evidence="1 2">
    <name type="scientific">Brassica cretica</name>
    <name type="common">Mustard</name>
    <dbReference type="NCBI Taxonomy" id="69181"/>
    <lineage>
        <taxon>Eukaryota</taxon>
        <taxon>Viridiplantae</taxon>
        <taxon>Streptophyta</taxon>
        <taxon>Embryophyta</taxon>
        <taxon>Tracheophyta</taxon>
        <taxon>Spermatophyta</taxon>
        <taxon>Magnoliopsida</taxon>
        <taxon>eudicotyledons</taxon>
        <taxon>Gunneridae</taxon>
        <taxon>Pentapetalae</taxon>
        <taxon>rosids</taxon>
        <taxon>malvids</taxon>
        <taxon>Brassicales</taxon>
        <taxon>Brassicaceae</taxon>
        <taxon>Brassiceae</taxon>
        <taxon>Brassica</taxon>
    </lineage>
</organism>
<dbReference type="AlphaFoldDB" id="A0A8S9ICQ6"/>
<gene>
    <name evidence="1" type="ORF">F2Q68_00026902</name>
</gene>